<sequence length="88" mass="9437">MAAAEVVRARIDAGLKKEATDVLGTMGLSVSDAIRMMLVRVVADRSLPFEVRSPNRETEAALEAAARGNASRFTTVADLMADLNDDED</sequence>
<evidence type="ECO:0000256" key="2">
    <source>
        <dbReference type="ARBA" id="ARBA00022649"/>
    </source>
</evidence>
<organism evidence="3 4">
    <name type="scientific">Aurantiacibacter xanthus</name>
    <dbReference type="NCBI Taxonomy" id="1784712"/>
    <lineage>
        <taxon>Bacteria</taxon>
        <taxon>Pseudomonadati</taxon>
        <taxon>Pseudomonadota</taxon>
        <taxon>Alphaproteobacteria</taxon>
        <taxon>Sphingomonadales</taxon>
        <taxon>Erythrobacteraceae</taxon>
        <taxon>Aurantiacibacter</taxon>
    </lineage>
</organism>
<reference evidence="3 4" key="1">
    <citation type="submission" date="2018-08" db="EMBL/GenBank/DDBJ databases">
        <title>Erythrobacter zhengii sp.nov., a bacterium isolated from deep-sea sediment.</title>
        <authorList>
            <person name="Fang C."/>
            <person name="Wu Y.-H."/>
            <person name="Sun C."/>
            <person name="Wang H."/>
            <person name="Cheng H."/>
            <person name="Meng F.-X."/>
            <person name="Wang C.-S."/>
            <person name="Xu X.-W."/>
        </authorList>
    </citation>
    <scope>NUCLEOTIDE SEQUENCE [LARGE SCALE GENOMIC DNA]</scope>
    <source>
        <strain evidence="3 4">CCTCC AB 2015396</strain>
    </source>
</reference>
<dbReference type="Pfam" id="PF04221">
    <property type="entry name" value="RelB"/>
    <property type="match status" value="1"/>
</dbReference>
<evidence type="ECO:0000313" key="4">
    <source>
        <dbReference type="Proteomes" id="UP000265366"/>
    </source>
</evidence>
<dbReference type="GO" id="GO:0006351">
    <property type="term" value="P:DNA-templated transcription"/>
    <property type="evidence" value="ECO:0007669"/>
    <property type="project" value="TreeGrafter"/>
</dbReference>
<comment type="caution">
    <text evidence="3">The sequence shown here is derived from an EMBL/GenBank/DDBJ whole genome shotgun (WGS) entry which is preliminary data.</text>
</comment>
<evidence type="ECO:0000256" key="1">
    <source>
        <dbReference type="ARBA" id="ARBA00010562"/>
    </source>
</evidence>
<comment type="similarity">
    <text evidence="1">Belongs to the RelB/DinJ antitoxin family.</text>
</comment>
<gene>
    <name evidence="3" type="ORF">D2V17_03305</name>
</gene>
<accession>A0A3A1PEK0</accession>
<dbReference type="AlphaFoldDB" id="A0A3A1PEK0"/>
<dbReference type="InterPro" id="IPR013321">
    <property type="entry name" value="Arc_rbn_hlx_hlx"/>
</dbReference>
<dbReference type="Proteomes" id="UP000265366">
    <property type="component" value="Unassembled WGS sequence"/>
</dbReference>
<keyword evidence="4" id="KW-1185">Reference proteome</keyword>
<dbReference type="NCBIfam" id="TIGR02384">
    <property type="entry name" value="RelB_DinJ"/>
    <property type="match status" value="1"/>
</dbReference>
<name>A0A3A1PEK0_9SPHN</name>
<dbReference type="PANTHER" id="PTHR38781">
    <property type="entry name" value="ANTITOXIN DINJ-RELATED"/>
    <property type="match status" value="1"/>
</dbReference>
<dbReference type="GO" id="GO:0015643">
    <property type="term" value="F:toxic substance binding"/>
    <property type="evidence" value="ECO:0007669"/>
    <property type="project" value="InterPro"/>
</dbReference>
<protein>
    <submittedName>
        <fullName evidence="3">Type II toxin-antitoxin system RelB/DinJ family antitoxin</fullName>
    </submittedName>
</protein>
<dbReference type="GO" id="GO:0000987">
    <property type="term" value="F:cis-regulatory region sequence-specific DNA binding"/>
    <property type="evidence" value="ECO:0007669"/>
    <property type="project" value="InterPro"/>
</dbReference>
<evidence type="ECO:0000313" key="3">
    <source>
        <dbReference type="EMBL" id="RIV91179.1"/>
    </source>
</evidence>
<dbReference type="InterPro" id="IPR026262">
    <property type="entry name" value="DinJ"/>
</dbReference>
<dbReference type="OrthoDB" id="9799097at2"/>
<dbReference type="PIRSF" id="PIRSF003108">
    <property type="entry name" value="DinJ"/>
    <property type="match status" value="1"/>
</dbReference>
<dbReference type="PANTHER" id="PTHR38781:SF1">
    <property type="entry name" value="ANTITOXIN DINJ-RELATED"/>
    <property type="match status" value="1"/>
</dbReference>
<dbReference type="GO" id="GO:0044010">
    <property type="term" value="P:single-species biofilm formation"/>
    <property type="evidence" value="ECO:0007669"/>
    <property type="project" value="InterPro"/>
</dbReference>
<dbReference type="GO" id="GO:0006355">
    <property type="term" value="P:regulation of DNA-templated transcription"/>
    <property type="evidence" value="ECO:0007669"/>
    <property type="project" value="InterPro"/>
</dbReference>
<dbReference type="EMBL" id="QXFM01000025">
    <property type="protein sequence ID" value="RIV91179.1"/>
    <property type="molecule type" value="Genomic_DNA"/>
</dbReference>
<dbReference type="Gene3D" id="1.10.1220.10">
    <property type="entry name" value="Met repressor-like"/>
    <property type="match status" value="1"/>
</dbReference>
<keyword evidence="2" id="KW-1277">Toxin-antitoxin system</keyword>
<proteinExistence type="inferred from homology"/>
<dbReference type="RefSeq" id="WP_119591714.1">
    <property type="nucleotide sequence ID" value="NZ_QXFM01000025.1"/>
</dbReference>
<dbReference type="InterPro" id="IPR007337">
    <property type="entry name" value="RelB/DinJ"/>
</dbReference>